<feature type="signal peptide" evidence="4">
    <location>
        <begin position="1"/>
        <end position="19"/>
    </location>
</feature>
<dbReference type="PANTHER" id="PTHR21666:SF289">
    <property type="entry name" value="L-ALA--D-GLU ENDOPEPTIDASE"/>
    <property type="match status" value="1"/>
</dbReference>
<evidence type="ECO:0000256" key="4">
    <source>
        <dbReference type="SAM" id="SignalP"/>
    </source>
</evidence>
<evidence type="ECO:0000256" key="1">
    <source>
        <dbReference type="ARBA" id="ARBA00022729"/>
    </source>
</evidence>
<evidence type="ECO:0000313" key="6">
    <source>
        <dbReference type="EMBL" id="HIY88304.1"/>
    </source>
</evidence>
<feature type="coiled-coil region" evidence="2">
    <location>
        <begin position="18"/>
        <end position="45"/>
    </location>
</feature>
<feature type="region of interest" description="Disordered" evidence="3">
    <location>
        <begin position="252"/>
        <end position="283"/>
    </location>
</feature>
<dbReference type="InterPro" id="IPR050570">
    <property type="entry name" value="Cell_wall_metabolism_enzyme"/>
</dbReference>
<proteinExistence type="predicted"/>
<dbReference type="Proteomes" id="UP000886851">
    <property type="component" value="Unassembled WGS sequence"/>
</dbReference>
<feature type="compositionally biased region" description="Low complexity" evidence="3">
    <location>
        <begin position="269"/>
        <end position="283"/>
    </location>
</feature>
<dbReference type="Gene3D" id="6.10.250.3150">
    <property type="match status" value="1"/>
</dbReference>
<feature type="coiled-coil region" evidence="2">
    <location>
        <begin position="74"/>
        <end position="108"/>
    </location>
</feature>
<protein>
    <submittedName>
        <fullName evidence="6">Peptidoglycan DD-metalloendopeptidase family protein</fullName>
    </submittedName>
</protein>
<feature type="compositionally biased region" description="Basic and acidic residues" evidence="3">
    <location>
        <begin position="252"/>
        <end position="268"/>
    </location>
</feature>
<feature type="chain" id="PRO_5039621490" evidence="4">
    <location>
        <begin position="20"/>
        <end position="435"/>
    </location>
</feature>
<sequence length="435" mass="49886">MRRLFCLLAACLCIGFLSAQTNKTIRELESRRGALQRQISESEKLLQTTRKDVGSQLQGLATLTGQMEERKRYILALNNDLETIDRELSALNRRTQALQRDLKEKREEYAASVRYLQTHSSIQEKLLFIFSAETLAQSYRRLRYVREFAAYQQRQGEEIVRQQKKVDRQRAELLQLREAKGKLLKERQAEIEKLQAQEKEQTALVDNLRRRQSDLQRELRKQRREAQQLNDRIDRLIAEEIEKARRQAEAEVKRKAREEAERRKRAEAQAKASASPTPAPAEKAAPLEAYHLDKADRQLSGSFASNRGKLPAPITGPYLIVSHYGRYNVLRNVQLDNKGIDLQGRPGARAQAVFDGKVAAVFQLNGLFNVLVRHGSYISVYCNLSRATVKAGDLVKTRQPLGEVFSDPAKGGRTVLHFQLRMETQKLDPEGWIAR</sequence>
<feature type="domain" description="M23ase beta-sheet core" evidence="5">
    <location>
        <begin position="337"/>
        <end position="429"/>
    </location>
</feature>
<name>A0A9D1ZH54_9BACE</name>
<dbReference type="InterPro" id="IPR011055">
    <property type="entry name" value="Dup_hybrid_motif"/>
</dbReference>
<evidence type="ECO:0000256" key="2">
    <source>
        <dbReference type="SAM" id="Coils"/>
    </source>
</evidence>
<evidence type="ECO:0000259" key="5">
    <source>
        <dbReference type="Pfam" id="PF01551"/>
    </source>
</evidence>
<dbReference type="Gene3D" id="2.70.70.10">
    <property type="entry name" value="Glucose Permease (Domain IIA)"/>
    <property type="match status" value="1"/>
</dbReference>
<dbReference type="CDD" id="cd12797">
    <property type="entry name" value="M23_peptidase"/>
    <property type="match status" value="1"/>
</dbReference>
<reference evidence="6" key="1">
    <citation type="journal article" date="2021" name="PeerJ">
        <title>Extensive microbial diversity within the chicken gut microbiome revealed by metagenomics and culture.</title>
        <authorList>
            <person name="Gilroy R."/>
            <person name="Ravi A."/>
            <person name="Getino M."/>
            <person name="Pursley I."/>
            <person name="Horton D.L."/>
            <person name="Alikhan N.F."/>
            <person name="Baker D."/>
            <person name="Gharbi K."/>
            <person name="Hall N."/>
            <person name="Watson M."/>
            <person name="Adriaenssens E.M."/>
            <person name="Foster-Nyarko E."/>
            <person name="Jarju S."/>
            <person name="Secka A."/>
            <person name="Antonio M."/>
            <person name="Oren A."/>
            <person name="Chaudhuri R.R."/>
            <person name="La Ragione R."/>
            <person name="Hildebrand F."/>
            <person name="Pallen M.J."/>
        </authorList>
    </citation>
    <scope>NUCLEOTIDE SEQUENCE</scope>
    <source>
        <strain evidence="6">Gambia2-208</strain>
    </source>
</reference>
<dbReference type="Pfam" id="PF01551">
    <property type="entry name" value="Peptidase_M23"/>
    <property type="match status" value="1"/>
</dbReference>
<dbReference type="GO" id="GO:0004222">
    <property type="term" value="F:metalloendopeptidase activity"/>
    <property type="evidence" value="ECO:0007669"/>
    <property type="project" value="TreeGrafter"/>
</dbReference>
<gene>
    <name evidence="6" type="ORF">H9824_06335</name>
</gene>
<evidence type="ECO:0000313" key="7">
    <source>
        <dbReference type="Proteomes" id="UP000886851"/>
    </source>
</evidence>
<reference evidence="6" key="2">
    <citation type="submission" date="2021-04" db="EMBL/GenBank/DDBJ databases">
        <authorList>
            <person name="Gilroy R."/>
        </authorList>
    </citation>
    <scope>NUCLEOTIDE SEQUENCE</scope>
    <source>
        <strain evidence="6">Gambia2-208</strain>
    </source>
</reference>
<dbReference type="EMBL" id="DXCV01000044">
    <property type="protein sequence ID" value="HIY88304.1"/>
    <property type="molecule type" value="Genomic_DNA"/>
</dbReference>
<evidence type="ECO:0000256" key="3">
    <source>
        <dbReference type="SAM" id="MobiDB-lite"/>
    </source>
</evidence>
<organism evidence="6 7">
    <name type="scientific">Candidatus Bacteroides pullicola</name>
    <dbReference type="NCBI Taxonomy" id="2838475"/>
    <lineage>
        <taxon>Bacteria</taxon>
        <taxon>Pseudomonadati</taxon>
        <taxon>Bacteroidota</taxon>
        <taxon>Bacteroidia</taxon>
        <taxon>Bacteroidales</taxon>
        <taxon>Bacteroidaceae</taxon>
        <taxon>Bacteroides</taxon>
    </lineage>
</organism>
<dbReference type="SUPFAM" id="SSF51261">
    <property type="entry name" value="Duplicated hybrid motif"/>
    <property type="match status" value="1"/>
</dbReference>
<dbReference type="AlphaFoldDB" id="A0A9D1ZH54"/>
<accession>A0A9D1ZH54</accession>
<comment type="caution">
    <text evidence="6">The sequence shown here is derived from an EMBL/GenBank/DDBJ whole genome shotgun (WGS) entry which is preliminary data.</text>
</comment>
<keyword evidence="1 4" id="KW-0732">Signal</keyword>
<dbReference type="PANTHER" id="PTHR21666">
    <property type="entry name" value="PEPTIDASE-RELATED"/>
    <property type="match status" value="1"/>
</dbReference>
<keyword evidence="2" id="KW-0175">Coiled coil</keyword>
<dbReference type="InterPro" id="IPR016047">
    <property type="entry name" value="M23ase_b-sheet_dom"/>
</dbReference>